<dbReference type="InterPro" id="IPR018376">
    <property type="entry name" value="Enoyl-CoA_hyd/isom_CS"/>
</dbReference>
<organism evidence="3 4">
    <name type="scientific">Marinibaculum pumilum</name>
    <dbReference type="NCBI Taxonomy" id="1766165"/>
    <lineage>
        <taxon>Bacteria</taxon>
        <taxon>Pseudomonadati</taxon>
        <taxon>Pseudomonadota</taxon>
        <taxon>Alphaproteobacteria</taxon>
        <taxon>Rhodospirillales</taxon>
        <taxon>Rhodospirillaceae</taxon>
        <taxon>Marinibaculum</taxon>
    </lineage>
</organism>
<dbReference type="Gene3D" id="3.90.226.10">
    <property type="entry name" value="2-enoyl-CoA Hydratase, Chain A, domain 1"/>
    <property type="match status" value="1"/>
</dbReference>
<evidence type="ECO:0000256" key="2">
    <source>
        <dbReference type="RuleBase" id="RU003707"/>
    </source>
</evidence>
<dbReference type="InterPro" id="IPR029045">
    <property type="entry name" value="ClpP/crotonase-like_dom_sf"/>
</dbReference>
<sequence>MTKVGLEIEEGVALLRFDNPPDGLMDDTVEPDFAAALDAAEADASVRVVVLTGAQEGVFIRHYDVALLARRAAEMRRRGMQFGLDRPVPEAPFHAILRRIESSPRPYIAAINGTAMGGGFELALACDFRLAQDGDFSLGLPEVNLGILPGAGGTQRLARTIGPAAALWYIARGETLSPRDAAAAGLVHECVDGDVVAAALDLAARLKRRSGLALSHIKALVRQHAQGPLDAGLAAERTLFCDLMVSDEAATAMEAVAAGTRDIRQG</sequence>
<protein>
    <submittedName>
        <fullName evidence="3">Enoyl-CoA hydratase/isomerase family protein</fullName>
    </submittedName>
</protein>
<gene>
    <name evidence="3" type="ORF">ACFOGJ_29180</name>
</gene>
<dbReference type="SUPFAM" id="SSF52096">
    <property type="entry name" value="ClpP/crotonase"/>
    <property type="match status" value="1"/>
</dbReference>
<name>A0ABV7L9R5_9PROT</name>
<dbReference type="InterPro" id="IPR001753">
    <property type="entry name" value="Enoyl-CoA_hydra/iso"/>
</dbReference>
<dbReference type="CDD" id="cd06558">
    <property type="entry name" value="crotonase-like"/>
    <property type="match status" value="1"/>
</dbReference>
<dbReference type="PANTHER" id="PTHR11941">
    <property type="entry name" value="ENOYL-COA HYDRATASE-RELATED"/>
    <property type="match status" value="1"/>
</dbReference>
<dbReference type="EMBL" id="JBHRTR010000054">
    <property type="protein sequence ID" value="MFC3231357.1"/>
    <property type="molecule type" value="Genomic_DNA"/>
</dbReference>
<evidence type="ECO:0000313" key="3">
    <source>
        <dbReference type="EMBL" id="MFC3231357.1"/>
    </source>
</evidence>
<comment type="similarity">
    <text evidence="1 2">Belongs to the enoyl-CoA hydratase/isomerase family.</text>
</comment>
<evidence type="ECO:0000256" key="1">
    <source>
        <dbReference type="ARBA" id="ARBA00005254"/>
    </source>
</evidence>
<dbReference type="Pfam" id="PF00378">
    <property type="entry name" value="ECH_1"/>
    <property type="match status" value="1"/>
</dbReference>
<dbReference type="PROSITE" id="PS00166">
    <property type="entry name" value="ENOYL_COA_HYDRATASE"/>
    <property type="match status" value="1"/>
</dbReference>
<reference evidence="4" key="1">
    <citation type="journal article" date="2019" name="Int. J. Syst. Evol. Microbiol.">
        <title>The Global Catalogue of Microorganisms (GCM) 10K type strain sequencing project: providing services to taxonomists for standard genome sequencing and annotation.</title>
        <authorList>
            <consortium name="The Broad Institute Genomics Platform"/>
            <consortium name="The Broad Institute Genome Sequencing Center for Infectious Disease"/>
            <person name="Wu L."/>
            <person name="Ma J."/>
        </authorList>
    </citation>
    <scope>NUCLEOTIDE SEQUENCE [LARGE SCALE GENOMIC DNA]</scope>
    <source>
        <strain evidence="4">KCTC 42964</strain>
    </source>
</reference>
<dbReference type="RefSeq" id="WP_379906829.1">
    <property type="nucleotide sequence ID" value="NZ_JBHRTR010000054.1"/>
</dbReference>
<accession>A0ABV7L9R5</accession>
<comment type="caution">
    <text evidence="3">The sequence shown here is derived from an EMBL/GenBank/DDBJ whole genome shotgun (WGS) entry which is preliminary data.</text>
</comment>
<evidence type="ECO:0000313" key="4">
    <source>
        <dbReference type="Proteomes" id="UP001595528"/>
    </source>
</evidence>
<dbReference type="Proteomes" id="UP001595528">
    <property type="component" value="Unassembled WGS sequence"/>
</dbReference>
<dbReference type="PANTHER" id="PTHR11941:SF54">
    <property type="entry name" value="ENOYL-COA HYDRATASE, MITOCHONDRIAL"/>
    <property type="match status" value="1"/>
</dbReference>
<proteinExistence type="inferred from homology"/>
<keyword evidence="4" id="KW-1185">Reference proteome</keyword>